<sequence length="149" mass="17507">MKKESVRLTLLFHRIQQLSRDLNKYLNESLEEEDIYMSHWAVLFQLESNDGCMTQAELKERLNIEAPPLSRVIQKLVKLGYIEKNKSKDQRTNDITITRKGEERYPFWRKAIGEAEERLLEKLGTTGEKALEEHVLSLSRMVSEERRGS</sequence>
<dbReference type="PROSITE" id="PS50995">
    <property type="entry name" value="HTH_MARR_2"/>
    <property type="match status" value="1"/>
</dbReference>
<dbReference type="InterPro" id="IPR036390">
    <property type="entry name" value="WH_DNA-bd_sf"/>
</dbReference>
<dbReference type="KEGG" id="hli:HLI_13865"/>
<evidence type="ECO:0000256" key="3">
    <source>
        <dbReference type="ARBA" id="ARBA00023163"/>
    </source>
</evidence>
<reference evidence="5 6" key="1">
    <citation type="submission" date="2018-01" db="EMBL/GenBank/DDBJ databases">
        <title>The whole genome sequencing and assembly of Halobacillus litoralis ERB031 strain.</title>
        <authorList>
            <person name="Lee S.-J."/>
            <person name="Park M.-K."/>
            <person name="Kim J.-Y."/>
            <person name="Lee Y.-J."/>
            <person name="Yi H."/>
            <person name="Bahn Y.-S."/>
            <person name="Kim J.F."/>
            <person name="Lee D.-W."/>
        </authorList>
    </citation>
    <scope>NUCLEOTIDE SEQUENCE [LARGE SCALE GENOMIC DNA]</scope>
    <source>
        <strain evidence="5 6">ERB 031</strain>
    </source>
</reference>
<keyword evidence="3" id="KW-0804">Transcription</keyword>
<gene>
    <name evidence="5" type="ORF">HLI_13865</name>
</gene>
<dbReference type="AlphaFoldDB" id="A0A410MES6"/>
<proteinExistence type="predicted"/>
<dbReference type="PANTHER" id="PTHR42756:SF1">
    <property type="entry name" value="TRANSCRIPTIONAL REPRESSOR OF EMRAB OPERON"/>
    <property type="match status" value="1"/>
</dbReference>
<organism evidence="5 6">
    <name type="scientific">Halobacillus litoralis</name>
    <dbReference type="NCBI Taxonomy" id="45668"/>
    <lineage>
        <taxon>Bacteria</taxon>
        <taxon>Bacillati</taxon>
        <taxon>Bacillota</taxon>
        <taxon>Bacilli</taxon>
        <taxon>Bacillales</taxon>
        <taxon>Bacillaceae</taxon>
        <taxon>Halobacillus</taxon>
    </lineage>
</organism>
<dbReference type="OrthoDB" id="1904211at2"/>
<dbReference type="GO" id="GO:0003677">
    <property type="term" value="F:DNA binding"/>
    <property type="evidence" value="ECO:0007669"/>
    <property type="project" value="UniProtKB-KW"/>
</dbReference>
<keyword evidence="2" id="KW-0238">DNA-binding</keyword>
<dbReference type="InterPro" id="IPR000835">
    <property type="entry name" value="HTH_MarR-typ"/>
</dbReference>
<dbReference type="SMART" id="SM00347">
    <property type="entry name" value="HTH_MARR"/>
    <property type="match status" value="1"/>
</dbReference>
<dbReference type="EMBL" id="CP026118">
    <property type="protein sequence ID" value="QAS53198.1"/>
    <property type="molecule type" value="Genomic_DNA"/>
</dbReference>
<dbReference type="PANTHER" id="PTHR42756">
    <property type="entry name" value="TRANSCRIPTIONAL REGULATOR, MARR"/>
    <property type="match status" value="1"/>
</dbReference>
<evidence type="ECO:0000256" key="1">
    <source>
        <dbReference type="ARBA" id="ARBA00023015"/>
    </source>
</evidence>
<dbReference type="InterPro" id="IPR036388">
    <property type="entry name" value="WH-like_DNA-bd_sf"/>
</dbReference>
<name>A0A410MES6_9BACI</name>
<dbReference type="GO" id="GO:0003700">
    <property type="term" value="F:DNA-binding transcription factor activity"/>
    <property type="evidence" value="ECO:0007669"/>
    <property type="project" value="InterPro"/>
</dbReference>
<evidence type="ECO:0000313" key="5">
    <source>
        <dbReference type="EMBL" id="QAS53198.1"/>
    </source>
</evidence>
<evidence type="ECO:0000259" key="4">
    <source>
        <dbReference type="PROSITE" id="PS50995"/>
    </source>
</evidence>
<keyword evidence="1" id="KW-0805">Transcription regulation</keyword>
<evidence type="ECO:0000313" key="6">
    <source>
        <dbReference type="Proteomes" id="UP000287756"/>
    </source>
</evidence>
<dbReference type="Proteomes" id="UP000287756">
    <property type="component" value="Chromosome"/>
</dbReference>
<evidence type="ECO:0000256" key="2">
    <source>
        <dbReference type="ARBA" id="ARBA00023125"/>
    </source>
</evidence>
<dbReference type="Gene3D" id="1.10.10.10">
    <property type="entry name" value="Winged helix-like DNA-binding domain superfamily/Winged helix DNA-binding domain"/>
    <property type="match status" value="1"/>
</dbReference>
<protein>
    <submittedName>
        <fullName evidence="5">MarR family transcriptional regulator</fullName>
    </submittedName>
</protein>
<dbReference type="Pfam" id="PF12802">
    <property type="entry name" value="MarR_2"/>
    <property type="match status" value="1"/>
</dbReference>
<dbReference type="SUPFAM" id="SSF46785">
    <property type="entry name" value="Winged helix' DNA-binding domain"/>
    <property type="match status" value="1"/>
</dbReference>
<feature type="domain" description="HTH marR-type" evidence="4">
    <location>
        <begin position="8"/>
        <end position="143"/>
    </location>
</feature>
<accession>A0A410MES6</accession>